<dbReference type="EMBL" id="AAZDVE040000025">
    <property type="protein sequence ID" value="EMP9433825.1"/>
    <property type="molecule type" value="Genomic_DNA"/>
</dbReference>
<reference evidence="3 4" key="2">
    <citation type="submission" date="2023-03" db="EMBL/GenBank/DDBJ databases">
        <title>WGS of NDM-producing Providencia thailandensis from Ukrainian patients.</title>
        <authorList>
            <person name="Zabicka D."/>
            <person name="Izdebski R."/>
            <person name="Urbanowicz P."/>
            <person name="Biedrzycka M."/>
            <person name="Guzek A."/>
            <person name="Gniadkowski M."/>
        </authorList>
    </citation>
    <scope>NUCLEOTIDE SEQUENCE [LARGE SCALE GENOMIC DNA]</scope>
    <source>
        <strain evidence="3 4">8015-22</strain>
    </source>
</reference>
<dbReference type="RefSeq" id="WP_001032043.1">
    <property type="nucleotide sequence ID" value="NZ_AP022377.1"/>
</dbReference>
<dbReference type="EMBL" id="JAREJI010000021">
    <property type="protein sequence ID" value="MDE8771570.1"/>
    <property type="molecule type" value="Genomic_DNA"/>
</dbReference>
<gene>
    <name evidence="2" type="ORF">JRA39_002907</name>
    <name evidence="3" type="ORF">PZS58_19005</name>
</gene>
<dbReference type="GeneID" id="93521436"/>
<evidence type="ECO:0000313" key="4">
    <source>
        <dbReference type="Proteomes" id="UP001163056"/>
    </source>
</evidence>
<protein>
    <submittedName>
        <fullName evidence="1">Uncharacterized protein</fullName>
    </submittedName>
</protein>
<sequence length="48" mass="5730">MNKFQDFKLVYRQGGRRLERVFTDTLYANVKRVADSFPPTVLWRIQPA</sequence>
<dbReference type="EMBL" id="KJ802405">
    <property type="protein sequence ID" value="AIM48362.1"/>
    <property type="molecule type" value="Genomic_DNA"/>
</dbReference>
<organism evidence="1">
    <name type="scientific">Providencia stuartii</name>
    <dbReference type="NCBI Taxonomy" id="588"/>
    <lineage>
        <taxon>Bacteria</taxon>
        <taxon>Pseudomonadati</taxon>
        <taxon>Pseudomonadota</taxon>
        <taxon>Gammaproteobacteria</taxon>
        <taxon>Enterobacterales</taxon>
        <taxon>Morganellaceae</taxon>
        <taxon>Providencia</taxon>
    </lineage>
</organism>
<name>A0A0E3DSH7_PROST</name>
<reference evidence="2" key="3">
    <citation type="submission" date="2024-02" db="EMBL/GenBank/DDBJ databases">
        <authorList>
            <consortium name="Clinical and Environmental Microbiology Branch: Whole genome sequencing antimicrobial resistance pathogens in the healthcare setting"/>
        </authorList>
    </citation>
    <scope>NUCLEOTIDE SEQUENCE</scope>
    <source>
        <strain evidence="2">2020GO-00142</strain>
    </source>
</reference>
<evidence type="ECO:0000313" key="1">
    <source>
        <dbReference type="EMBL" id="AIM48362.1"/>
    </source>
</evidence>
<proteinExistence type="predicted"/>
<dbReference type="AlphaFoldDB" id="A0A0E3DSH7"/>
<dbReference type="Proteomes" id="UP001163056">
    <property type="component" value="Unassembled WGS sequence"/>
</dbReference>
<accession>A0A0E3DSH7</accession>
<evidence type="ECO:0000313" key="2">
    <source>
        <dbReference type="EMBL" id="EMP9433825.1"/>
    </source>
</evidence>
<evidence type="ECO:0000313" key="3">
    <source>
        <dbReference type="EMBL" id="MDE8771570.1"/>
    </source>
</evidence>
<geneLocation type="plasmid" evidence="1">
    <name>pNDM-PstGN576</name>
</geneLocation>
<reference evidence="1" key="1">
    <citation type="journal article" date="2015" name="Antimicrob. Agents Chemother.">
        <title>Characterization of multiple NDM-1-producing Enterobacteriaceae isolates from the same patient.</title>
        <authorList>
            <person name="Tijet N."/>
            <person name="Richardson D."/>
            <person name="MacMullin G."/>
            <person name="Patel S.N."/>
            <person name="Melano R.G."/>
        </authorList>
    </citation>
    <scope>NUCLEOTIDE SEQUENCE</scope>
    <source>
        <strain evidence="1">GN576</strain>
        <plasmid evidence="1">pNDM-PstGN576</plasmid>
    </source>
</reference>
<keyword evidence="1" id="KW-0614">Plasmid</keyword>